<organism evidence="1">
    <name type="scientific">Anguilla anguilla</name>
    <name type="common">European freshwater eel</name>
    <name type="synonym">Muraena anguilla</name>
    <dbReference type="NCBI Taxonomy" id="7936"/>
    <lineage>
        <taxon>Eukaryota</taxon>
        <taxon>Metazoa</taxon>
        <taxon>Chordata</taxon>
        <taxon>Craniata</taxon>
        <taxon>Vertebrata</taxon>
        <taxon>Euteleostomi</taxon>
        <taxon>Actinopterygii</taxon>
        <taxon>Neopterygii</taxon>
        <taxon>Teleostei</taxon>
        <taxon>Anguilliformes</taxon>
        <taxon>Anguillidae</taxon>
        <taxon>Anguilla</taxon>
    </lineage>
</organism>
<proteinExistence type="predicted"/>
<name>A0A0E9X2C1_ANGAN</name>
<dbReference type="AlphaFoldDB" id="A0A0E9X2C1"/>
<reference evidence="1" key="1">
    <citation type="submission" date="2014-11" db="EMBL/GenBank/DDBJ databases">
        <authorList>
            <person name="Amaro Gonzalez C."/>
        </authorList>
    </citation>
    <scope>NUCLEOTIDE SEQUENCE</scope>
</reference>
<accession>A0A0E9X2C1</accession>
<dbReference type="EMBL" id="GBXM01011853">
    <property type="protein sequence ID" value="JAH96724.1"/>
    <property type="molecule type" value="Transcribed_RNA"/>
</dbReference>
<reference evidence="1" key="2">
    <citation type="journal article" date="2015" name="Fish Shellfish Immunol.">
        <title>Early steps in the European eel (Anguilla anguilla)-Vibrio vulnificus interaction in the gills: Role of the RtxA13 toxin.</title>
        <authorList>
            <person name="Callol A."/>
            <person name="Pajuelo D."/>
            <person name="Ebbesson L."/>
            <person name="Teles M."/>
            <person name="MacKenzie S."/>
            <person name="Amaro C."/>
        </authorList>
    </citation>
    <scope>NUCLEOTIDE SEQUENCE</scope>
</reference>
<sequence length="53" mass="6681">MLCDRFHFFRTATVWLRIVWKMHFEKRLEIVISLTLTIESVRFMSERKKHREQ</sequence>
<evidence type="ECO:0000313" key="1">
    <source>
        <dbReference type="EMBL" id="JAH96724.1"/>
    </source>
</evidence>
<protein>
    <submittedName>
        <fullName evidence="1">Uncharacterized protein</fullName>
    </submittedName>
</protein>